<gene>
    <name evidence="2" type="ORF">Scep_006983</name>
</gene>
<name>A0AAP0PPK3_9MAGN</name>
<proteinExistence type="predicted"/>
<comment type="caution">
    <text evidence="2">The sequence shown here is derived from an EMBL/GenBank/DDBJ whole genome shotgun (WGS) entry which is preliminary data.</text>
</comment>
<reference evidence="2 3" key="1">
    <citation type="submission" date="2024-01" db="EMBL/GenBank/DDBJ databases">
        <title>Genome assemblies of Stephania.</title>
        <authorList>
            <person name="Yang L."/>
        </authorList>
    </citation>
    <scope>NUCLEOTIDE SEQUENCE [LARGE SCALE GENOMIC DNA]</scope>
    <source>
        <strain evidence="2">JXDWG</strain>
        <tissue evidence="2">Leaf</tissue>
    </source>
</reference>
<organism evidence="2 3">
    <name type="scientific">Stephania cephalantha</name>
    <dbReference type="NCBI Taxonomy" id="152367"/>
    <lineage>
        <taxon>Eukaryota</taxon>
        <taxon>Viridiplantae</taxon>
        <taxon>Streptophyta</taxon>
        <taxon>Embryophyta</taxon>
        <taxon>Tracheophyta</taxon>
        <taxon>Spermatophyta</taxon>
        <taxon>Magnoliopsida</taxon>
        <taxon>Ranunculales</taxon>
        <taxon>Menispermaceae</taxon>
        <taxon>Menispermoideae</taxon>
        <taxon>Cissampelideae</taxon>
        <taxon>Stephania</taxon>
    </lineage>
</organism>
<dbReference type="Proteomes" id="UP001419268">
    <property type="component" value="Unassembled WGS sequence"/>
</dbReference>
<accession>A0AAP0PPK3</accession>
<feature type="region of interest" description="Disordered" evidence="1">
    <location>
        <begin position="1"/>
        <end position="73"/>
    </location>
</feature>
<sequence>MRMDFGASTFQAPPPPPPQEDHQQVGMDSARSPQQHHDYDDEDNHDWLDEEHLGDESQHPAGRWRRPSAGFVV</sequence>
<evidence type="ECO:0000313" key="3">
    <source>
        <dbReference type="Proteomes" id="UP001419268"/>
    </source>
</evidence>
<keyword evidence="3" id="KW-1185">Reference proteome</keyword>
<dbReference type="EMBL" id="JBBNAG010000003">
    <property type="protein sequence ID" value="KAK9148226.1"/>
    <property type="molecule type" value="Genomic_DNA"/>
</dbReference>
<dbReference type="AlphaFoldDB" id="A0AAP0PPK3"/>
<feature type="compositionally biased region" description="Basic and acidic residues" evidence="1">
    <location>
        <begin position="35"/>
        <end position="58"/>
    </location>
</feature>
<evidence type="ECO:0000313" key="2">
    <source>
        <dbReference type="EMBL" id="KAK9148226.1"/>
    </source>
</evidence>
<evidence type="ECO:0000256" key="1">
    <source>
        <dbReference type="SAM" id="MobiDB-lite"/>
    </source>
</evidence>
<protein>
    <submittedName>
        <fullName evidence="2">Uncharacterized protein</fullName>
    </submittedName>
</protein>